<accession>T1HIP7</accession>
<protein>
    <recommendedName>
        <fullName evidence="1">Cilia- and flagella-associated protein 69 ARM repeats domain-containing protein</fullName>
    </recommendedName>
</protein>
<dbReference type="InParanoid" id="T1HIP7"/>
<dbReference type="VEuPathDB" id="VectorBase:RPRC003920"/>
<dbReference type="EnsemblMetazoa" id="RPRC003920-RA">
    <property type="protein sequence ID" value="RPRC003920-PA"/>
    <property type="gene ID" value="RPRC003920"/>
</dbReference>
<dbReference type="AlphaFoldDB" id="T1HIP7"/>
<dbReference type="Proteomes" id="UP000015103">
    <property type="component" value="Unassembled WGS sequence"/>
</dbReference>
<dbReference type="HOGENOM" id="CLU_606339_0_0_1"/>
<dbReference type="InterPro" id="IPR048732">
    <property type="entry name" value="CFA69"/>
</dbReference>
<evidence type="ECO:0000259" key="1">
    <source>
        <dbReference type="Pfam" id="PF21049"/>
    </source>
</evidence>
<evidence type="ECO:0000313" key="3">
    <source>
        <dbReference type="Proteomes" id="UP000015103"/>
    </source>
</evidence>
<dbReference type="InterPro" id="IPR048733">
    <property type="entry name" value="CFA69_ARM_dom"/>
</dbReference>
<dbReference type="SUPFAM" id="SSF48371">
    <property type="entry name" value="ARM repeat"/>
    <property type="match status" value="1"/>
</dbReference>
<dbReference type="InterPro" id="IPR016024">
    <property type="entry name" value="ARM-type_fold"/>
</dbReference>
<dbReference type="OMA" id="WDEMGRE"/>
<reference evidence="2" key="1">
    <citation type="submission" date="2015-05" db="UniProtKB">
        <authorList>
            <consortium name="EnsemblMetazoa"/>
        </authorList>
    </citation>
    <scope>IDENTIFICATION</scope>
</reference>
<sequence>VALDYNSLENVAILLDPFNKNLKTKWSDSLKWDLLLYAINIIPFFAPHFPDVYVKCGITGRLLFLIEYFSTKKIRSELVCCCVKTLHLVLLKHIVPVDHFRQLHAFEVLISFAKTILYKSMSTLFQVALSYTFCILKELCESYSIDCRLYDDLIYISLNALNRFLKPDELDYKTDECLIIATGSFIWSCVNRNTEVRKLLIQKGMVYLVLDIIESSAYPIQLLYTGMLADIALDVYSVIPFVTWRGKTEDMNIFALLCHLWRNQEKSNGVKRAENGCAVDTEQILLGSDQKRVEPEVKSCPPLLDLYGCIRPKVYAIVTLLLRTHYSATQRACELYGLRLMDINLKNEITLKLIQYYEHIKKGEIWENMLGFIKQNNADIYPVFLNYLEMLVSRHYSWGVDVLQEQYFLIKDDVLKVSGAIFLKYSHSSNEPKFILFSVKSITTSAQVMEVH</sequence>
<dbReference type="EMBL" id="ACPB03007889">
    <property type="status" value="NOT_ANNOTATED_CDS"/>
    <property type="molecule type" value="Genomic_DNA"/>
</dbReference>
<dbReference type="Pfam" id="PF21049">
    <property type="entry name" value="CFA69_ARM_rpt"/>
    <property type="match status" value="1"/>
</dbReference>
<name>T1HIP7_RHOPR</name>
<dbReference type="GO" id="GO:0097730">
    <property type="term" value="C:non-motile cilium"/>
    <property type="evidence" value="ECO:0007669"/>
    <property type="project" value="TreeGrafter"/>
</dbReference>
<feature type="domain" description="Cilia- and flagella-associated protein 69 ARM repeats" evidence="1">
    <location>
        <begin position="132"/>
        <end position="368"/>
    </location>
</feature>
<dbReference type="PANTHER" id="PTHR14716:SF0">
    <property type="entry name" value="CILIA- AND FLAGELLA-ASSOCIATED PROTEIN 69"/>
    <property type="match status" value="1"/>
</dbReference>
<dbReference type="GO" id="GO:1902093">
    <property type="term" value="P:positive regulation of flagellated sperm motility"/>
    <property type="evidence" value="ECO:0007669"/>
    <property type="project" value="TreeGrafter"/>
</dbReference>
<dbReference type="GO" id="GO:0097225">
    <property type="term" value="C:sperm midpiece"/>
    <property type="evidence" value="ECO:0007669"/>
    <property type="project" value="TreeGrafter"/>
</dbReference>
<evidence type="ECO:0000313" key="2">
    <source>
        <dbReference type="EnsemblMetazoa" id="RPRC003920-PA"/>
    </source>
</evidence>
<organism evidence="2 3">
    <name type="scientific">Rhodnius prolixus</name>
    <name type="common">Triatomid bug</name>
    <dbReference type="NCBI Taxonomy" id="13249"/>
    <lineage>
        <taxon>Eukaryota</taxon>
        <taxon>Metazoa</taxon>
        <taxon>Ecdysozoa</taxon>
        <taxon>Arthropoda</taxon>
        <taxon>Hexapoda</taxon>
        <taxon>Insecta</taxon>
        <taxon>Pterygota</taxon>
        <taxon>Neoptera</taxon>
        <taxon>Paraneoptera</taxon>
        <taxon>Hemiptera</taxon>
        <taxon>Heteroptera</taxon>
        <taxon>Panheteroptera</taxon>
        <taxon>Cimicomorpha</taxon>
        <taxon>Reduviidae</taxon>
        <taxon>Triatominae</taxon>
        <taxon>Rhodnius</taxon>
    </lineage>
</organism>
<proteinExistence type="predicted"/>
<dbReference type="PANTHER" id="PTHR14716">
    <property type="entry name" value="CILIA- AND FLAGELLA-ASSOCIATED PROTEIN 69"/>
    <property type="match status" value="1"/>
</dbReference>
<keyword evidence="3" id="KW-1185">Reference proteome</keyword>
<dbReference type="eggNOG" id="ENOG502QV2V">
    <property type="taxonomic scope" value="Eukaryota"/>
</dbReference>